<dbReference type="PROSITE" id="PS01081">
    <property type="entry name" value="HTH_TETR_1"/>
    <property type="match status" value="1"/>
</dbReference>
<dbReference type="InterPro" id="IPR001647">
    <property type="entry name" value="HTH_TetR"/>
</dbReference>
<organism evidence="4 5">
    <name type="scientific">Desulfoferula mesophila</name>
    <dbReference type="NCBI Taxonomy" id="3058419"/>
    <lineage>
        <taxon>Bacteria</taxon>
        <taxon>Pseudomonadati</taxon>
        <taxon>Thermodesulfobacteriota</taxon>
        <taxon>Desulfarculia</taxon>
        <taxon>Desulfarculales</taxon>
        <taxon>Desulfarculaceae</taxon>
        <taxon>Desulfoferula</taxon>
    </lineage>
</organism>
<feature type="domain" description="TetR transcriptional regulator TM-1030-like C-terminal" evidence="3">
    <location>
        <begin position="87"/>
        <end position="173"/>
    </location>
</feature>
<dbReference type="PRINTS" id="PR00455">
    <property type="entry name" value="HTHTETR"/>
</dbReference>
<feature type="domain" description="HTH tetR-type" evidence="2">
    <location>
        <begin position="18"/>
        <end position="63"/>
    </location>
</feature>
<gene>
    <name evidence="4" type="ORF">FAK_25530</name>
</gene>
<evidence type="ECO:0000313" key="4">
    <source>
        <dbReference type="EMBL" id="BEQ15487.1"/>
    </source>
</evidence>
<dbReference type="InterPro" id="IPR050109">
    <property type="entry name" value="HTH-type_TetR-like_transc_reg"/>
</dbReference>
<dbReference type="Pfam" id="PF21256">
    <property type="entry name" value="TetR_C_5-like"/>
    <property type="match status" value="1"/>
</dbReference>
<dbReference type="EMBL" id="AP028679">
    <property type="protein sequence ID" value="BEQ15487.1"/>
    <property type="molecule type" value="Genomic_DNA"/>
</dbReference>
<dbReference type="PANTHER" id="PTHR30055:SF226">
    <property type="entry name" value="HTH-TYPE TRANSCRIPTIONAL REGULATOR PKSA"/>
    <property type="match status" value="1"/>
</dbReference>
<proteinExistence type="predicted"/>
<sequence>MPPSSTFNNLPSDKQERILDEALSEFAAKGYARASLNRLVSRLGIAKGSIFKYFRDKPGLFSQVFDFSVERVKRHLRRVREDTKGQDVFTRLEISLLAGLEMIAANPRLFQFYLRVMFEGDVPFRGRLLASIRLFSHDYIMDLLTDGVADGQLRADLDLEMAALVVDATLERFLIASVMEHMDTGLCLKDADAAHAAQLAAGLVDTLRRGLGAES</sequence>
<dbReference type="RefSeq" id="WP_338599929.1">
    <property type="nucleotide sequence ID" value="NZ_AP028679.1"/>
</dbReference>
<dbReference type="InterPro" id="IPR023772">
    <property type="entry name" value="DNA-bd_HTH_TetR-type_CS"/>
</dbReference>
<dbReference type="GO" id="GO:0000976">
    <property type="term" value="F:transcription cis-regulatory region binding"/>
    <property type="evidence" value="ECO:0007669"/>
    <property type="project" value="TreeGrafter"/>
</dbReference>
<evidence type="ECO:0000313" key="5">
    <source>
        <dbReference type="Proteomes" id="UP001366166"/>
    </source>
</evidence>
<evidence type="ECO:0000259" key="3">
    <source>
        <dbReference type="Pfam" id="PF21256"/>
    </source>
</evidence>
<dbReference type="Proteomes" id="UP001366166">
    <property type="component" value="Chromosome"/>
</dbReference>
<dbReference type="KEGG" id="dmp:FAK_25530"/>
<dbReference type="PANTHER" id="PTHR30055">
    <property type="entry name" value="HTH-TYPE TRANSCRIPTIONAL REGULATOR RUTR"/>
    <property type="match status" value="1"/>
</dbReference>
<reference evidence="5" key="1">
    <citation type="journal article" date="2023" name="Arch. Microbiol.">
        <title>Desulfoferula mesophilus gen. nov. sp. nov., a mesophilic sulfate-reducing bacterium isolated from a brackish lake sediment.</title>
        <authorList>
            <person name="Watanabe T."/>
            <person name="Yabe T."/>
            <person name="Tsuji J.M."/>
            <person name="Fukui M."/>
        </authorList>
    </citation>
    <scope>NUCLEOTIDE SEQUENCE [LARGE SCALE GENOMIC DNA]</scope>
    <source>
        <strain evidence="5">12FAK</strain>
    </source>
</reference>
<dbReference type="AlphaFoldDB" id="A0AAU9EG55"/>
<dbReference type="InterPro" id="IPR036271">
    <property type="entry name" value="Tet_transcr_reg_TetR-rel_C_sf"/>
</dbReference>
<evidence type="ECO:0000259" key="2">
    <source>
        <dbReference type="Pfam" id="PF00440"/>
    </source>
</evidence>
<dbReference type="Gene3D" id="1.10.357.10">
    <property type="entry name" value="Tetracycline Repressor, domain 2"/>
    <property type="match status" value="1"/>
</dbReference>
<dbReference type="InterPro" id="IPR049488">
    <property type="entry name" value="TM_1030-like_C"/>
</dbReference>
<dbReference type="SUPFAM" id="SSF46689">
    <property type="entry name" value="Homeodomain-like"/>
    <property type="match status" value="1"/>
</dbReference>
<keyword evidence="1" id="KW-0238">DNA-binding</keyword>
<dbReference type="Pfam" id="PF00440">
    <property type="entry name" value="TetR_N"/>
    <property type="match status" value="1"/>
</dbReference>
<protein>
    <submittedName>
        <fullName evidence="4">TetR family transcriptional regulator</fullName>
    </submittedName>
</protein>
<dbReference type="GO" id="GO:0003700">
    <property type="term" value="F:DNA-binding transcription factor activity"/>
    <property type="evidence" value="ECO:0007669"/>
    <property type="project" value="TreeGrafter"/>
</dbReference>
<dbReference type="InterPro" id="IPR009057">
    <property type="entry name" value="Homeodomain-like_sf"/>
</dbReference>
<accession>A0AAU9EG55</accession>
<name>A0AAU9EG55_9BACT</name>
<keyword evidence="5" id="KW-1185">Reference proteome</keyword>
<evidence type="ECO:0000256" key="1">
    <source>
        <dbReference type="ARBA" id="ARBA00023125"/>
    </source>
</evidence>
<dbReference type="SUPFAM" id="SSF48498">
    <property type="entry name" value="Tetracyclin repressor-like, C-terminal domain"/>
    <property type="match status" value="1"/>
</dbReference>